<evidence type="ECO:0000313" key="2">
    <source>
        <dbReference type="Proteomes" id="UP001168552"/>
    </source>
</evidence>
<dbReference type="Proteomes" id="UP001168552">
    <property type="component" value="Unassembled WGS sequence"/>
</dbReference>
<protein>
    <submittedName>
        <fullName evidence="1">Uncharacterized protein</fullName>
    </submittedName>
</protein>
<reference evidence="1" key="1">
    <citation type="submission" date="2023-06" db="EMBL/GenBank/DDBJ databases">
        <title>Cytophagales bacterium Strain LB-30, isolated from soil.</title>
        <authorList>
            <person name="Liu B."/>
        </authorList>
    </citation>
    <scope>NUCLEOTIDE SEQUENCE</scope>
    <source>
        <strain evidence="1">LB-30</strain>
    </source>
</reference>
<name>A0ABT8F711_9BACT</name>
<dbReference type="EMBL" id="JAUHJS010000006">
    <property type="protein sequence ID" value="MDN4166217.1"/>
    <property type="molecule type" value="Genomic_DNA"/>
</dbReference>
<comment type="caution">
    <text evidence="1">The sequence shown here is derived from an EMBL/GenBank/DDBJ whole genome shotgun (WGS) entry which is preliminary data.</text>
</comment>
<evidence type="ECO:0000313" key="1">
    <source>
        <dbReference type="EMBL" id="MDN4166217.1"/>
    </source>
</evidence>
<sequence length="127" mass="14793">MSKIVFLFSIVVLSISTSFSQELDIESTLRSYSSELKPYVKEIVDREYGLNEEQDFTIEQVKSARQAKLMIDTLVIKKYILDLALTRKEQMKDSVFVRAMIENQYRTHYQGLPPAFYEGARKKLKGK</sequence>
<keyword evidence="2" id="KW-1185">Reference proteome</keyword>
<organism evidence="1 2">
    <name type="scientific">Shiella aurantiaca</name>
    <dbReference type="NCBI Taxonomy" id="3058365"/>
    <lineage>
        <taxon>Bacteria</taxon>
        <taxon>Pseudomonadati</taxon>
        <taxon>Bacteroidota</taxon>
        <taxon>Cytophagia</taxon>
        <taxon>Cytophagales</taxon>
        <taxon>Shiellaceae</taxon>
        <taxon>Shiella</taxon>
    </lineage>
</organism>
<gene>
    <name evidence="1" type="ORF">QWY31_11940</name>
</gene>
<proteinExistence type="predicted"/>
<accession>A0ABT8F711</accession>
<dbReference type="RefSeq" id="WP_320004753.1">
    <property type="nucleotide sequence ID" value="NZ_JAUHJS010000006.1"/>
</dbReference>